<dbReference type="STRING" id="319236.BST91_02895"/>
<dbReference type="RefSeq" id="WP_042278170.1">
    <property type="nucleotide sequence ID" value="NZ_BBML01000003.1"/>
</dbReference>
<dbReference type="SUPFAM" id="SSF101874">
    <property type="entry name" value="YceI-like"/>
    <property type="match status" value="1"/>
</dbReference>
<dbReference type="Gene3D" id="2.40.128.110">
    <property type="entry name" value="Lipid/polyisoprenoid-binding, YceI-like"/>
    <property type="match status" value="1"/>
</dbReference>
<organism evidence="2 3">
    <name type="scientific">Nonlabens tegetincola</name>
    <dbReference type="NCBI Taxonomy" id="323273"/>
    <lineage>
        <taxon>Bacteria</taxon>
        <taxon>Pseudomonadati</taxon>
        <taxon>Bacteroidota</taxon>
        <taxon>Flavobacteriia</taxon>
        <taxon>Flavobacteriales</taxon>
        <taxon>Flavobacteriaceae</taxon>
        <taxon>Nonlabens</taxon>
    </lineage>
</organism>
<gene>
    <name evidence="2" type="ORF">JCM19294_1032</name>
</gene>
<feature type="domain" description="Lipid/polyisoprenoid-binding YceI-like" evidence="1">
    <location>
        <begin position="48"/>
        <end position="179"/>
    </location>
</feature>
<evidence type="ECO:0000259" key="1">
    <source>
        <dbReference type="Pfam" id="PF04264"/>
    </source>
</evidence>
<accession>A0A090Q4P0</accession>
<dbReference type="AlphaFoldDB" id="A0A090Q4P0"/>
<evidence type="ECO:0000313" key="3">
    <source>
        <dbReference type="Proteomes" id="UP000029221"/>
    </source>
</evidence>
<dbReference type="InterPro" id="IPR007372">
    <property type="entry name" value="Lipid/polyisoprenoid-bd_YceI"/>
</dbReference>
<name>A0A090Q4P0_9FLAO</name>
<dbReference type="EMBL" id="BBML01000003">
    <property type="protein sequence ID" value="GAK96723.1"/>
    <property type="molecule type" value="Genomic_DNA"/>
</dbReference>
<dbReference type="InterPro" id="IPR036761">
    <property type="entry name" value="TTHA0802/YceI-like_sf"/>
</dbReference>
<dbReference type="Pfam" id="PF04264">
    <property type="entry name" value="YceI"/>
    <property type="match status" value="1"/>
</dbReference>
<evidence type="ECO:0000313" key="2">
    <source>
        <dbReference type="EMBL" id="GAK96723.1"/>
    </source>
</evidence>
<dbReference type="Proteomes" id="UP000029221">
    <property type="component" value="Unassembled WGS sequence"/>
</dbReference>
<dbReference type="eggNOG" id="COG2353">
    <property type="taxonomic scope" value="Bacteria"/>
</dbReference>
<proteinExistence type="predicted"/>
<keyword evidence="3" id="KW-1185">Reference proteome</keyword>
<comment type="caution">
    <text evidence="2">The sequence shown here is derived from an EMBL/GenBank/DDBJ whole genome shotgun (WGS) entry which is preliminary data.</text>
</comment>
<reference evidence="2" key="1">
    <citation type="journal article" date="2014" name="Genome Announc.">
        <title>Draft Genome Sequences of Marine Flavobacterium Nonlabens Strains NR17, NR24, NR27, NR32, NR33, and Ara13.</title>
        <authorList>
            <person name="Nakanishi M."/>
            <person name="Meirelles P."/>
            <person name="Suzuki R."/>
            <person name="Takatani N."/>
            <person name="Mino S."/>
            <person name="Suda W."/>
            <person name="Oshima K."/>
            <person name="Hattori M."/>
            <person name="Ohkuma M."/>
            <person name="Hosokawa M."/>
            <person name="Miyashita K."/>
            <person name="Thompson F.L."/>
            <person name="Niwa A."/>
            <person name="Sawabe T."/>
            <person name="Sawabe T."/>
        </authorList>
    </citation>
    <scope>NUCLEOTIDE SEQUENCE [LARGE SCALE GENOMIC DNA]</scope>
    <source>
        <strain evidence="2">JCM 19294</strain>
    </source>
</reference>
<protein>
    <recommendedName>
        <fullName evidence="1">Lipid/polyisoprenoid-binding YceI-like domain-containing protein</fullName>
    </recommendedName>
</protein>
<sequence length="183" mass="20493">MKNLTLLITVTLFLLVNLQRERFLTRTGQVQFNASVPSFEPVEAINNNATIVLDVKSGELAALVLLRGFKFPIALMEEHFNENYVESDTYPKAVLKGTLAEFSSTALDDALLHEYTFNGTIELHGKKELLEFPVNLIQSGEQVKLTANFTLLPERFNIEIPSIVSNKIADEINVSVNAVLEKR</sequence>